<dbReference type="PROSITE" id="PS50893">
    <property type="entry name" value="ABC_TRANSPORTER_2"/>
    <property type="match status" value="2"/>
</dbReference>
<dbReference type="GO" id="GO:0045454">
    <property type="term" value="P:cell redox homeostasis"/>
    <property type="evidence" value="ECO:0007669"/>
    <property type="project" value="InterPro"/>
</dbReference>
<evidence type="ECO:0000256" key="1">
    <source>
        <dbReference type="ARBA" id="ARBA00004651"/>
    </source>
</evidence>
<dbReference type="InterPro" id="IPR036640">
    <property type="entry name" value="ABC1_TM_sf"/>
</dbReference>
<dbReference type="InterPro" id="IPR014216">
    <property type="entry name" value="ABC_transptr_CydD"/>
</dbReference>
<feature type="transmembrane region" description="Helical" evidence="8">
    <location>
        <begin position="138"/>
        <end position="157"/>
    </location>
</feature>
<dbReference type="InterPro" id="IPR014223">
    <property type="entry name" value="ABC_CydC/D"/>
</dbReference>
<feature type="domain" description="ABC transporter" evidence="9">
    <location>
        <begin position="336"/>
        <end position="568"/>
    </location>
</feature>
<feature type="region of interest" description="Disordered" evidence="7">
    <location>
        <begin position="546"/>
        <end position="574"/>
    </location>
</feature>
<evidence type="ECO:0000256" key="3">
    <source>
        <dbReference type="ARBA" id="ARBA00022741"/>
    </source>
</evidence>
<evidence type="ECO:0000256" key="6">
    <source>
        <dbReference type="ARBA" id="ARBA00023136"/>
    </source>
</evidence>
<dbReference type="PROSITE" id="PS50929">
    <property type="entry name" value="ABC_TM1F"/>
    <property type="match status" value="2"/>
</dbReference>
<dbReference type="GO" id="GO:0016887">
    <property type="term" value="F:ATP hydrolysis activity"/>
    <property type="evidence" value="ECO:0007669"/>
    <property type="project" value="InterPro"/>
</dbReference>
<feature type="transmembrane region" description="Helical" evidence="8">
    <location>
        <begin position="712"/>
        <end position="734"/>
    </location>
</feature>
<evidence type="ECO:0000259" key="9">
    <source>
        <dbReference type="PROSITE" id="PS50893"/>
    </source>
</evidence>
<dbReference type="GO" id="GO:0140359">
    <property type="term" value="F:ABC-type transporter activity"/>
    <property type="evidence" value="ECO:0007669"/>
    <property type="project" value="InterPro"/>
</dbReference>
<keyword evidence="4 11" id="KW-0067">ATP-binding</keyword>
<dbReference type="CDD" id="cd18584">
    <property type="entry name" value="ABC_6TM_AarD_CydD"/>
    <property type="match status" value="1"/>
</dbReference>
<dbReference type="Pfam" id="PF00664">
    <property type="entry name" value="ABC_membrane"/>
    <property type="match status" value="1"/>
</dbReference>
<evidence type="ECO:0000256" key="8">
    <source>
        <dbReference type="SAM" id="Phobius"/>
    </source>
</evidence>
<feature type="transmembrane region" description="Helical" evidence="8">
    <location>
        <begin position="164"/>
        <end position="185"/>
    </location>
</feature>
<feature type="transmembrane region" description="Helical" evidence="8">
    <location>
        <begin position="20"/>
        <end position="40"/>
    </location>
</feature>
<evidence type="ECO:0000259" key="10">
    <source>
        <dbReference type="PROSITE" id="PS50929"/>
    </source>
</evidence>
<keyword evidence="5 8" id="KW-1133">Transmembrane helix</keyword>
<sequence length="1131" mass="118709">MTSSSNGPIDVGLVRRSPALVGHLIVAGVAAAVLAIVTVAQAEVLARAVSRLAIERRHDDLRTAFVVLAIIALVRAATAWTVERSAGRTMVAMRRGLRTDVVDHAAVDADRAAPGLASREATVATSGIDQLEPYVRDYLPALFVAVAVPLAAGLRILSVDWISAAIVVVTVPLIPIFMILIGLMTEQRTQRQWAMLQRLSGHFLDVMEGLPTLRLFGRASAQADQVRRVSEQYRDTTVKTLRIAFLSAFVLELLATLSVAIIAVEIGLRMANGGFDLRDGLVVLLLAPECYLPLRRVGAGFHAAQAGRDAAADLDEVLERPVLLGGDRPVGRIAAIRVRGLDVDRPGRPNLLGGLDLDLRPGEVTAVVGPSGTGKSTTLTALRGRLAERRGSIEVVDADGTADVALLDVEQWADAVAVVDQRHDTVADLVVDEVRAASTADAATLTTALDELGLIDYEQARTTQLSGGQRRRVQVARAVVAVRSGRARVVLADEPTAHLDAGHAAAVIAALVDLARRHDAIVVVATHDPALADVADHVVDVARSDVPRRSASEPRSSDPQAPSTNAPLVVPSSTRVESTPVSTWTAIRRVLAVARPARRRLVMATFFAVMAEVSTLGLAATAAWLIVRASEMPPLAALSVAVTGVRGFGIGKGVFRYVERLTSHDAGLASLSELRSTLVDHLATVAPEGVPGWTRGDVAQRVVHDVDRLLDLFVRLIVPVVALASTVTASVIVMAVIDPVAGAAVAVVALTVGVAAPLLELTRERRIGPAITGARSRLASITLSTTEHLDALVAHRLLDERRADIDAAGDEVDRWEQRRTRARSVSAAVVAAGPVTMAALVLVLVGRGYGPDSAMSAPVLGLLVLWPLTIGEVAAGLVDALRSGPEVAASARRVTDVLTLRSPHVAIADDASGAATSVEAVDGPPRLVTSAAIARWPGSAEQHGPYDLDLAPGSVTSVVGPSGVGKSTLAAMLVRFALLDGGDYDLAGHSVRALDPTIVQRHVVWLEQQPWIGDTSVRENLRFARPGATDEELVDALRIVALDTWVAALPRGLDTTLGRGGAAISGGEAQRLALARGLLSSHGIVVLDEPTAHLDPSMATEVHESVITALSGRTVLTLGHAATGAHVIPLG</sequence>
<dbReference type="PANTHER" id="PTHR24221">
    <property type="entry name" value="ATP-BINDING CASSETTE SUB-FAMILY B"/>
    <property type="match status" value="1"/>
</dbReference>
<comment type="caution">
    <text evidence="11">The sequence shown here is derived from an EMBL/GenBank/DDBJ whole genome shotgun (WGS) entry which is preliminary data.</text>
</comment>
<feature type="transmembrane region" description="Helical" evidence="8">
    <location>
        <begin position="61"/>
        <end position="82"/>
    </location>
</feature>
<dbReference type="PROSITE" id="PS00211">
    <property type="entry name" value="ABC_TRANSPORTER_1"/>
    <property type="match status" value="2"/>
</dbReference>
<feature type="transmembrane region" description="Helical" evidence="8">
    <location>
        <begin position="740"/>
        <end position="759"/>
    </location>
</feature>
<dbReference type="NCBIfam" id="TIGR02868">
    <property type="entry name" value="CydC"/>
    <property type="match status" value="1"/>
</dbReference>
<feature type="transmembrane region" description="Helical" evidence="8">
    <location>
        <begin position="824"/>
        <end position="845"/>
    </location>
</feature>
<accession>A0A4R7HY56</accession>
<evidence type="ECO:0000256" key="5">
    <source>
        <dbReference type="ARBA" id="ARBA00022989"/>
    </source>
</evidence>
<dbReference type="SUPFAM" id="SSF52540">
    <property type="entry name" value="P-loop containing nucleoside triphosphate hydrolases"/>
    <property type="match status" value="2"/>
</dbReference>
<keyword evidence="3" id="KW-0547">Nucleotide-binding</keyword>
<dbReference type="InterPro" id="IPR003593">
    <property type="entry name" value="AAA+_ATPase"/>
</dbReference>
<dbReference type="AlphaFoldDB" id="A0A4R7HY56"/>
<dbReference type="EMBL" id="SOAU01000001">
    <property type="protein sequence ID" value="TDT16137.1"/>
    <property type="molecule type" value="Genomic_DNA"/>
</dbReference>
<dbReference type="InterPro" id="IPR017871">
    <property type="entry name" value="ABC_transporter-like_CS"/>
</dbReference>
<dbReference type="InterPro" id="IPR003439">
    <property type="entry name" value="ABC_transporter-like_ATP-bd"/>
</dbReference>
<keyword evidence="6 8" id="KW-0472">Membrane</keyword>
<dbReference type="PANTHER" id="PTHR24221:SF590">
    <property type="entry name" value="COMPONENT LINKED WITH THE ASSEMBLY OF CYTOCHROME' TRANSPORT TRANSMEMBRANE ATP-BINDING PROTEIN ABC TRANSPORTER CYDD-RELATED"/>
    <property type="match status" value="1"/>
</dbReference>
<dbReference type="GO" id="GO:0034775">
    <property type="term" value="P:glutathione transmembrane transport"/>
    <property type="evidence" value="ECO:0007669"/>
    <property type="project" value="InterPro"/>
</dbReference>
<dbReference type="GO" id="GO:0005886">
    <property type="term" value="C:plasma membrane"/>
    <property type="evidence" value="ECO:0007669"/>
    <property type="project" value="UniProtKB-SubCell"/>
</dbReference>
<dbReference type="Proteomes" id="UP000294558">
    <property type="component" value="Unassembled WGS sequence"/>
</dbReference>
<dbReference type="InterPro" id="IPR027417">
    <property type="entry name" value="P-loop_NTPase"/>
</dbReference>
<evidence type="ECO:0000256" key="4">
    <source>
        <dbReference type="ARBA" id="ARBA00022840"/>
    </source>
</evidence>
<reference evidence="11 12" key="1">
    <citation type="submission" date="2019-03" db="EMBL/GenBank/DDBJ databases">
        <title>Sequencing the genomes of 1000 actinobacteria strains.</title>
        <authorList>
            <person name="Klenk H.-P."/>
        </authorList>
    </citation>
    <scope>NUCLEOTIDE SEQUENCE [LARGE SCALE GENOMIC DNA]</scope>
    <source>
        <strain evidence="11 12">DSM 18936</strain>
    </source>
</reference>
<feature type="transmembrane region" description="Helical" evidence="8">
    <location>
        <begin position="601"/>
        <end position="626"/>
    </location>
</feature>
<name>A0A4R7HY56_9ACTN</name>
<dbReference type="InterPro" id="IPR011527">
    <property type="entry name" value="ABC1_TM_dom"/>
</dbReference>
<feature type="domain" description="ABC transporter" evidence="9">
    <location>
        <begin position="928"/>
        <end position="1130"/>
    </location>
</feature>
<comment type="subcellular location">
    <subcellularLocation>
        <location evidence="1">Cell membrane</location>
        <topology evidence="1">Multi-pass membrane protein</topology>
    </subcellularLocation>
</comment>
<dbReference type="Pfam" id="PF00005">
    <property type="entry name" value="ABC_tran"/>
    <property type="match status" value="2"/>
</dbReference>
<dbReference type="SMART" id="SM00382">
    <property type="entry name" value="AAA"/>
    <property type="match status" value="2"/>
</dbReference>
<feature type="transmembrane region" description="Helical" evidence="8">
    <location>
        <begin position="243"/>
        <end position="268"/>
    </location>
</feature>
<feature type="compositionally biased region" description="Basic and acidic residues" evidence="7">
    <location>
        <begin position="546"/>
        <end position="556"/>
    </location>
</feature>
<dbReference type="RefSeq" id="WP_133868535.1">
    <property type="nucleotide sequence ID" value="NZ_SOAU01000001.1"/>
</dbReference>
<dbReference type="GO" id="GO:0042883">
    <property type="term" value="P:cysteine transport"/>
    <property type="evidence" value="ECO:0007669"/>
    <property type="project" value="InterPro"/>
</dbReference>
<evidence type="ECO:0000256" key="7">
    <source>
        <dbReference type="SAM" id="MobiDB-lite"/>
    </source>
</evidence>
<proteinExistence type="predicted"/>
<dbReference type="SUPFAM" id="SSF90123">
    <property type="entry name" value="ABC transporter transmembrane region"/>
    <property type="match status" value="2"/>
</dbReference>
<gene>
    <name evidence="11" type="ORF">BDK89_1719</name>
</gene>
<protein>
    <submittedName>
        <fullName evidence="11">ATP-binding cassette subfamily C protein CydCD</fullName>
    </submittedName>
</protein>
<dbReference type="Gene3D" id="1.20.1560.10">
    <property type="entry name" value="ABC transporter type 1, transmembrane domain"/>
    <property type="match status" value="2"/>
</dbReference>
<evidence type="ECO:0000313" key="12">
    <source>
        <dbReference type="Proteomes" id="UP000294558"/>
    </source>
</evidence>
<dbReference type="InterPro" id="IPR039421">
    <property type="entry name" value="Type_1_exporter"/>
</dbReference>
<feature type="domain" description="ABC transmembrane type-1" evidence="10">
    <location>
        <begin position="25"/>
        <end position="306"/>
    </location>
</feature>
<keyword evidence="2 8" id="KW-0812">Transmembrane</keyword>
<dbReference type="Gene3D" id="3.40.50.300">
    <property type="entry name" value="P-loop containing nucleotide triphosphate hydrolases"/>
    <property type="match status" value="2"/>
</dbReference>
<evidence type="ECO:0000313" key="11">
    <source>
        <dbReference type="EMBL" id="TDT16137.1"/>
    </source>
</evidence>
<evidence type="ECO:0000256" key="2">
    <source>
        <dbReference type="ARBA" id="ARBA00022692"/>
    </source>
</evidence>
<dbReference type="GO" id="GO:0005524">
    <property type="term" value="F:ATP binding"/>
    <property type="evidence" value="ECO:0007669"/>
    <property type="project" value="UniProtKB-KW"/>
</dbReference>
<dbReference type="NCBIfam" id="TIGR02857">
    <property type="entry name" value="CydD"/>
    <property type="match status" value="1"/>
</dbReference>
<keyword evidence="12" id="KW-1185">Reference proteome</keyword>
<feature type="compositionally biased region" description="Polar residues" evidence="7">
    <location>
        <begin position="557"/>
        <end position="574"/>
    </location>
</feature>
<feature type="domain" description="ABC transmembrane type-1" evidence="10">
    <location>
        <begin position="602"/>
        <end position="847"/>
    </location>
</feature>
<organism evidence="11 12">
    <name type="scientific">Ilumatobacter fluminis</name>
    <dbReference type="NCBI Taxonomy" id="467091"/>
    <lineage>
        <taxon>Bacteria</taxon>
        <taxon>Bacillati</taxon>
        <taxon>Actinomycetota</taxon>
        <taxon>Acidimicrobiia</taxon>
        <taxon>Acidimicrobiales</taxon>
        <taxon>Ilumatobacteraceae</taxon>
        <taxon>Ilumatobacter</taxon>
    </lineage>
</organism>
<dbReference type="OrthoDB" id="3237158at2"/>